<keyword evidence="2" id="KW-0472">Membrane</keyword>
<comment type="caution">
    <text evidence="3">The sequence shown here is derived from an EMBL/GenBank/DDBJ whole genome shotgun (WGS) entry which is preliminary data.</text>
</comment>
<dbReference type="Pfam" id="PF12277">
    <property type="entry name" value="DUF3618"/>
    <property type="match status" value="1"/>
</dbReference>
<organism evidence="3 4">
    <name type="scientific">Streptomyces chitinivorans</name>
    <dbReference type="NCBI Taxonomy" id="1257027"/>
    <lineage>
        <taxon>Bacteria</taxon>
        <taxon>Bacillati</taxon>
        <taxon>Actinomycetota</taxon>
        <taxon>Actinomycetes</taxon>
        <taxon>Kitasatosporales</taxon>
        <taxon>Streptomycetaceae</taxon>
        <taxon>Streptomyces</taxon>
    </lineage>
</organism>
<protein>
    <submittedName>
        <fullName evidence="3">DUF3618 domain-containing protein</fullName>
    </submittedName>
</protein>
<dbReference type="RefSeq" id="WP_394631038.1">
    <property type="nucleotide sequence ID" value="NZ_JBIHMK010000007.1"/>
</dbReference>
<proteinExistence type="predicted"/>
<evidence type="ECO:0000313" key="4">
    <source>
        <dbReference type="Proteomes" id="UP001607069"/>
    </source>
</evidence>
<feature type="transmembrane region" description="Helical" evidence="2">
    <location>
        <begin position="71"/>
        <end position="91"/>
    </location>
</feature>
<accession>A0ABW7HNK1</accession>
<feature type="non-terminal residue" evidence="3">
    <location>
        <position position="99"/>
    </location>
</feature>
<keyword evidence="2" id="KW-0812">Transmembrane</keyword>
<keyword evidence="2" id="KW-1133">Transmembrane helix</keyword>
<feature type="compositionally biased region" description="Basic and acidic residues" evidence="1">
    <location>
        <begin position="1"/>
        <end position="12"/>
    </location>
</feature>
<dbReference type="Proteomes" id="UP001607069">
    <property type="component" value="Unassembled WGS sequence"/>
</dbReference>
<evidence type="ECO:0000256" key="2">
    <source>
        <dbReference type="SAM" id="Phobius"/>
    </source>
</evidence>
<keyword evidence="4" id="KW-1185">Reference proteome</keyword>
<reference evidence="3 4" key="1">
    <citation type="submission" date="2024-10" db="EMBL/GenBank/DDBJ databases">
        <authorList>
            <person name="Cho J.-C."/>
        </authorList>
    </citation>
    <scope>NUCLEOTIDE SEQUENCE [LARGE SCALE GENOMIC DNA]</scope>
    <source>
        <strain evidence="3 4">KCTC29696</strain>
    </source>
</reference>
<sequence>MSVSRDTGEARVPDTPGIPADPETPAELRERIDRTRRELGDTIEELAAKADVKALAQRKASGAVRAGRRNAVPLAVAGGAVLALAVAAVVLRRRQAPRP</sequence>
<dbReference type="EMBL" id="JBIHMK010000007">
    <property type="protein sequence ID" value="MFH0247332.1"/>
    <property type="molecule type" value="Genomic_DNA"/>
</dbReference>
<evidence type="ECO:0000256" key="1">
    <source>
        <dbReference type="SAM" id="MobiDB-lite"/>
    </source>
</evidence>
<evidence type="ECO:0000313" key="3">
    <source>
        <dbReference type="EMBL" id="MFH0247332.1"/>
    </source>
</evidence>
<gene>
    <name evidence="3" type="ORF">ACG5V6_03760</name>
</gene>
<dbReference type="InterPro" id="IPR022062">
    <property type="entry name" value="DUF3618"/>
</dbReference>
<name>A0ABW7HNK1_9ACTN</name>
<feature type="region of interest" description="Disordered" evidence="1">
    <location>
        <begin position="1"/>
        <end position="29"/>
    </location>
</feature>